<evidence type="ECO:0000313" key="2">
    <source>
        <dbReference type="EMBL" id="GJT18645.1"/>
    </source>
</evidence>
<reference evidence="2" key="2">
    <citation type="submission" date="2022-01" db="EMBL/GenBank/DDBJ databases">
        <authorList>
            <person name="Yamashiro T."/>
            <person name="Shiraishi A."/>
            <person name="Satake H."/>
            <person name="Nakayama K."/>
        </authorList>
    </citation>
    <scope>NUCLEOTIDE SEQUENCE</scope>
</reference>
<keyword evidence="3" id="KW-1185">Reference proteome</keyword>
<feature type="region of interest" description="Disordered" evidence="1">
    <location>
        <begin position="302"/>
        <end position="380"/>
    </location>
</feature>
<feature type="compositionally biased region" description="Polar residues" evidence="1">
    <location>
        <begin position="188"/>
        <end position="204"/>
    </location>
</feature>
<dbReference type="Proteomes" id="UP001151760">
    <property type="component" value="Unassembled WGS sequence"/>
</dbReference>
<feature type="compositionally biased region" description="Basic and acidic residues" evidence="1">
    <location>
        <begin position="344"/>
        <end position="356"/>
    </location>
</feature>
<feature type="compositionally biased region" description="Basic and acidic residues" evidence="1">
    <location>
        <begin position="307"/>
        <end position="321"/>
    </location>
</feature>
<proteinExistence type="predicted"/>
<feature type="compositionally biased region" description="Low complexity" evidence="1">
    <location>
        <begin position="408"/>
        <end position="417"/>
    </location>
</feature>
<evidence type="ECO:0000256" key="1">
    <source>
        <dbReference type="SAM" id="MobiDB-lite"/>
    </source>
</evidence>
<accession>A0ABQ5BUV4</accession>
<reference evidence="2" key="1">
    <citation type="journal article" date="2022" name="Int. J. Mol. Sci.">
        <title>Draft Genome of Tanacetum Coccineum: Genomic Comparison of Closely Related Tanacetum-Family Plants.</title>
        <authorList>
            <person name="Yamashiro T."/>
            <person name="Shiraishi A."/>
            <person name="Nakayama K."/>
            <person name="Satake H."/>
        </authorList>
    </citation>
    <scope>NUCLEOTIDE SEQUENCE</scope>
</reference>
<organism evidence="2 3">
    <name type="scientific">Tanacetum coccineum</name>
    <dbReference type="NCBI Taxonomy" id="301880"/>
    <lineage>
        <taxon>Eukaryota</taxon>
        <taxon>Viridiplantae</taxon>
        <taxon>Streptophyta</taxon>
        <taxon>Embryophyta</taxon>
        <taxon>Tracheophyta</taxon>
        <taxon>Spermatophyta</taxon>
        <taxon>Magnoliopsida</taxon>
        <taxon>eudicotyledons</taxon>
        <taxon>Gunneridae</taxon>
        <taxon>Pentapetalae</taxon>
        <taxon>asterids</taxon>
        <taxon>campanulids</taxon>
        <taxon>Asterales</taxon>
        <taxon>Asteraceae</taxon>
        <taxon>Asteroideae</taxon>
        <taxon>Anthemideae</taxon>
        <taxon>Anthemidinae</taxon>
        <taxon>Tanacetum</taxon>
    </lineage>
</organism>
<comment type="caution">
    <text evidence="2">The sequence shown here is derived from an EMBL/GenBank/DDBJ whole genome shotgun (WGS) entry which is preliminary data.</text>
</comment>
<name>A0ABQ5BUV4_9ASTR</name>
<feature type="region of interest" description="Disordered" evidence="1">
    <location>
        <begin position="397"/>
        <end position="417"/>
    </location>
</feature>
<sequence>MEQSQRQADIYQEKLCPRNKRYALMDANKKFDLENPLCPNESILLENILQNHPLRFSIAASSSLPWIYLGQFWHTLKEDGSKYKLKFVLGRKELNLTLDYFRTIFYLPRATYNNHERFFPAPIRDVCDKYHNLEDDEMVKSIFNSGKNKAGVGVKILSWMITDEMKLTNHYRMYAAVFRVDVPTTQSQAIESTQGTHRTTSAPRSPNLDVDEGESSAPRKSIVIRLHIPLRRSTSLPPPTPILTTAETDNIILQDTIKLSLAEQKSRNELKAKKIVQKVKEHLIAEEIEKLVEGTENVENVEVDSSTLRKNDNKNDPDTRLEPMSNKESPEVEITAEVQPVNVNKEEEKSIEDDYKLKRREKGKTVEESRNTPSPTTIRSPMIHSTLISLDTKKLQELTVNGPPPSSSTPSSSSPKPKLFVSQHILSLYLFEHVKTRFMPRKKFHELAQHLQEVMEESLPKMVDTRVKELTKTQVPIYVIHRLIMERQQSQADMAKMIADSSIRNYMSGHILHVHPAQASLSFAQEQQYQLYITMKGNPQLQQDDLPIWLALNAKRQKTSEHGTYVFGESSSGQAYRNESALSTSDYKNFNKNDIEDLYLLIVNSKVDDYAETGLLLLLYVFIRSIVIWERVHDFQLGIEKYKMFSIIFEPLYGIIYKNNKKEKRVMRHQDVYKFCDATLKRVLEGLKSYNNNVKHGYVTPSLSKEDSEYLQLYEE</sequence>
<gene>
    <name evidence="2" type="ORF">Tco_0877351</name>
</gene>
<protein>
    <submittedName>
        <fullName evidence="2">Uncharacterized protein</fullName>
    </submittedName>
</protein>
<dbReference type="EMBL" id="BQNB010013653">
    <property type="protein sequence ID" value="GJT18645.1"/>
    <property type="molecule type" value="Genomic_DNA"/>
</dbReference>
<feature type="region of interest" description="Disordered" evidence="1">
    <location>
        <begin position="188"/>
        <end position="216"/>
    </location>
</feature>
<evidence type="ECO:0000313" key="3">
    <source>
        <dbReference type="Proteomes" id="UP001151760"/>
    </source>
</evidence>